<evidence type="ECO:0000313" key="5">
    <source>
        <dbReference type="Proteomes" id="UP000321927"/>
    </source>
</evidence>
<name>A0A2W7RDY9_9BACT</name>
<dbReference type="Pfam" id="PF18863">
    <property type="entry name" value="AbiJ_NTD4"/>
    <property type="match status" value="1"/>
</dbReference>
<dbReference type="InterPro" id="IPR049503">
    <property type="entry name" value="AbiJ_NTD4"/>
</dbReference>
<evidence type="ECO:0000313" key="3">
    <source>
        <dbReference type="EMBL" id="TXD77566.1"/>
    </source>
</evidence>
<feature type="domain" description="HEPN AbiJ-N-terminal" evidence="1">
    <location>
        <begin position="1"/>
        <end position="160"/>
    </location>
</feature>
<sequence length="280" mass="32389">MRFTQRLGLSPIITELEKIGMSPELRNSLWTIVLETILTLRSNEIGYDYYGQRESYSKLAEYFRDLWIHFFKLPIDNLSVNHGCIHGNSPFQHVRNWFFKATWGEVFDFIEFSSEYHESFPEICNSFLKKEMSAYRFVNGVLVEINSKEEAIEIHNAIKNADKFKPVKTHIQTALELLSDRKKPDFRNSVKESISAVESLAKIIIKDDKTTLGQALKEIERKHQIPNSLKSAFSALYGYTSDEGGIRHSLLEKNVTVEMEEARFMLIACSAFVNYLISKI</sequence>
<evidence type="ECO:0000313" key="4">
    <source>
        <dbReference type="Proteomes" id="UP000249115"/>
    </source>
</evidence>
<dbReference type="EMBL" id="QKZU01000004">
    <property type="protein sequence ID" value="PZX59148.1"/>
    <property type="molecule type" value="Genomic_DNA"/>
</dbReference>
<gene>
    <name evidence="3" type="ORF">ESW18_12280</name>
    <name evidence="2" type="ORF">LV84_01174</name>
</gene>
<dbReference type="Proteomes" id="UP000249115">
    <property type="component" value="Unassembled WGS sequence"/>
</dbReference>
<evidence type="ECO:0000259" key="1">
    <source>
        <dbReference type="Pfam" id="PF18863"/>
    </source>
</evidence>
<proteinExistence type="predicted"/>
<dbReference type="OrthoDB" id="9786278at2"/>
<dbReference type="EMBL" id="VORV01000007">
    <property type="protein sequence ID" value="TXD77566.1"/>
    <property type="molecule type" value="Genomic_DNA"/>
</dbReference>
<dbReference type="AlphaFoldDB" id="A0A2W7RDY9"/>
<accession>A0A2W7RDY9</accession>
<keyword evidence="5" id="KW-1185">Reference proteome</keyword>
<dbReference type="RefSeq" id="WP_086501040.1">
    <property type="nucleotide sequence ID" value="NZ_MSSV01000007.1"/>
</dbReference>
<protein>
    <recommendedName>
        <fullName evidence="1">HEPN AbiJ-N-terminal domain-containing protein</fullName>
    </recommendedName>
</protein>
<dbReference type="Proteomes" id="UP000321927">
    <property type="component" value="Unassembled WGS sequence"/>
</dbReference>
<comment type="caution">
    <text evidence="2">The sequence shown here is derived from an EMBL/GenBank/DDBJ whole genome shotgun (WGS) entry which is preliminary data.</text>
</comment>
<evidence type="ECO:0000313" key="2">
    <source>
        <dbReference type="EMBL" id="PZX59148.1"/>
    </source>
</evidence>
<organism evidence="2 4">
    <name type="scientific">Algoriphagus ratkowskyi</name>
    <dbReference type="NCBI Taxonomy" id="57028"/>
    <lineage>
        <taxon>Bacteria</taxon>
        <taxon>Pseudomonadati</taxon>
        <taxon>Bacteroidota</taxon>
        <taxon>Cytophagia</taxon>
        <taxon>Cytophagales</taxon>
        <taxon>Cyclobacteriaceae</taxon>
        <taxon>Algoriphagus</taxon>
    </lineage>
</organism>
<reference evidence="3 5" key="2">
    <citation type="submission" date="2019-08" db="EMBL/GenBank/DDBJ databases">
        <title>Genome of Algoriphagus ratkowskyi IC026.</title>
        <authorList>
            <person name="Bowman J.P."/>
        </authorList>
    </citation>
    <scope>NUCLEOTIDE SEQUENCE [LARGE SCALE GENOMIC DNA]</scope>
    <source>
        <strain evidence="3 5">IC026</strain>
    </source>
</reference>
<reference evidence="2 4" key="1">
    <citation type="submission" date="2018-06" db="EMBL/GenBank/DDBJ databases">
        <title>Genomic Encyclopedia of Archaeal and Bacterial Type Strains, Phase II (KMG-II): from individual species to whole genera.</title>
        <authorList>
            <person name="Goeker M."/>
        </authorList>
    </citation>
    <scope>NUCLEOTIDE SEQUENCE [LARGE SCALE GENOMIC DNA]</scope>
    <source>
        <strain evidence="2 4">DSM 22686</strain>
    </source>
</reference>